<dbReference type="Proteomes" id="UP000799092">
    <property type="component" value="Unassembled WGS sequence"/>
</dbReference>
<name>A0A6A8DJK2_9BACI</name>
<comment type="similarity">
    <text evidence="2">Belongs to the CpsC/CapA family.</text>
</comment>
<comment type="caution">
    <text evidence="9">The sequence shown here is derived from an EMBL/GenBank/DDBJ whole genome shotgun (WGS) entry which is preliminary data.</text>
</comment>
<evidence type="ECO:0000256" key="4">
    <source>
        <dbReference type="ARBA" id="ARBA00022692"/>
    </source>
</evidence>
<dbReference type="GO" id="GO:0004713">
    <property type="term" value="F:protein tyrosine kinase activity"/>
    <property type="evidence" value="ECO:0007669"/>
    <property type="project" value="TreeGrafter"/>
</dbReference>
<evidence type="ECO:0000256" key="6">
    <source>
        <dbReference type="ARBA" id="ARBA00023136"/>
    </source>
</evidence>
<dbReference type="InterPro" id="IPR003856">
    <property type="entry name" value="LPS_length_determ_N"/>
</dbReference>
<evidence type="ECO:0000256" key="3">
    <source>
        <dbReference type="ARBA" id="ARBA00022475"/>
    </source>
</evidence>
<comment type="subcellular location">
    <subcellularLocation>
        <location evidence="1">Cell membrane</location>
        <topology evidence="1">Multi-pass membrane protein</topology>
    </subcellularLocation>
</comment>
<proteinExistence type="inferred from homology"/>
<feature type="domain" description="Polysaccharide chain length determinant N-terminal" evidence="8">
    <location>
        <begin position="12"/>
        <end position="94"/>
    </location>
</feature>
<accession>A0A6A8DJK2</accession>
<evidence type="ECO:0000313" key="9">
    <source>
        <dbReference type="EMBL" id="MRH43931.1"/>
    </source>
</evidence>
<evidence type="ECO:0000313" key="10">
    <source>
        <dbReference type="Proteomes" id="UP000799092"/>
    </source>
</evidence>
<protein>
    <recommendedName>
        <fullName evidence="8">Polysaccharide chain length determinant N-terminal domain-containing protein</fullName>
    </recommendedName>
</protein>
<evidence type="ECO:0000256" key="7">
    <source>
        <dbReference type="SAM" id="Phobius"/>
    </source>
</evidence>
<feature type="transmembrane region" description="Helical" evidence="7">
    <location>
        <begin position="288"/>
        <end position="309"/>
    </location>
</feature>
<keyword evidence="4 7" id="KW-0812">Transmembrane</keyword>
<evidence type="ECO:0000256" key="2">
    <source>
        <dbReference type="ARBA" id="ARBA00006683"/>
    </source>
</evidence>
<organism evidence="9 10">
    <name type="scientific">Aquibacillus halophilus</name>
    <dbReference type="NCBI Taxonomy" id="930132"/>
    <lineage>
        <taxon>Bacteria</taxon>
        <taxon>Bacillati</taxon>
        <taxon>Bacillota</taxon>
        <taxon>Bacilli</taxon>
        <taxon>Bacillales</taxon>
        <taxon>Bacillaceae</taxon>
        <taxon>Aquibacillus</taxon>
    </lineage>
</organism>
<dbReference type="PANTHER" id="PTHR32309">
    <property type="entry name" value="TYROSINE-PROTEIN KINASE"/>
    <property type="match status" value="1"/>
</dbReference>
<evidence type="ECO:0000259" key="8">
    <source>
        <dbReference type="Pfam" id="PF02706"/>
    </source>
</evidence>
<dbReference type="AlphaFoldDB" id="A0A6A8DJK2"/>
<keyword evidence="10" id="KW-1185">Reference proteome</keyword>
<sequence length="315" mass="35799">MFHAGGNKSMDDELKLIEILKVLWKGKWIILGVTGLALILSIVINQNLSTPESQSSLAITFNQDGEKYSNFDLMKEEIVSVNNFAELMTSKRTLTFAMEGVTTERSIDSIQDDLRIETTDQSLNVVLTGDNLDENEKIIVNIVNQTLQELEKQLIVAYESELSYYNNKMDSQLNQIRKTIKKYNENTDNKLPAFYLLNQQLLNTGGSIEIDAGLMESLTELTSQEQVDFIRVNTEINLHLKKYNEFLNQYSIIDQTTVDASIAYSHLINIPSETTHNAAPSPNRELNIFLGVMVGIILSIFIVFIRVYFKNRQAK</sequence>
<dbReference type="InterPro" id="IPR050445">
    <property type="entry name" value="Bact_polysacc_biosynth/exp"/>
</dbReference>
<evidence type="ECO:0000256" key="5">
    <source>
        <dbReference type="ARBA" id="ARBA00022989"/>
    </source>
</evidence>
<evidence type="ECO:0000256" key="1">
    <source>
        <dbReference type="ARBA" id="ARBA00004651"/>
    </source>
</evidence>
<dbReference type="OrthoDB" id="2854392at2"/>
<dbReference type="EMBL" id="WJNG01000013">
    <property type="protein sequence ID" value="MRH43931.1"/>
    <property type="molecule type" value="Genomic_DNA"/>
</dbReference>
<keyword evidence="3" id="KW-1003">Cell membrane</keyword>
<keyword evidence="5 7" id="KW-1133">Transmembrane helix</keyword>
<dbReference type="Pfam" id="PF02706">
    <property type="entry name" value="Wzz"/>
    <property type="match status" value="1"/>
</dbReference>
<dbReference type="GO" id="GO:0005886">
    <property type="term" value="C:plasma membrane"/>
    <property type="evidence" value="ECO:0007669"/>
    <property type="project" value="UniProtKB-SubCell"/>
</dbReference>
<dbReference type="PANTHER" id="PTHR32309:SF13">
    <property type="entry name" value="FERRIC ENTEROBACTIN TRANSPORT PROTEIN FEPE"/>
    <property type="match status" value="1"/>
</dbReference>
<keyword evidence="6 7" id="KW-0472">Membrane</keyword>
<gene>
    <name evidence="9" type="ORF">GH741_14910</name>
</gene>
<reference evidence="9" key="1">
    <citation type="submission" date="2019-11" db="EMBL/GenBank/DDBJ databases">
        <authorList>
            <person name="Li J."/>
        </authorList>
    </citation>
    <scope>NUCLEOTIDE SEQUENCE</scope>
    <source>
        <strain evidence="9">B6B</strain>
    </source>
</reference>